<dbReference type="Gene3D" id="3.40.50.150">
    <property type="entry name" value="Vaccinia Virus protein VP39"/>
    <property type="match status" value="1"/>
</dbReference>
<dbReference type="RefSeq" id="WP_101720194.1">
    <property type="nucleotide sequence ID" value="NZ_PJRS01000046.1"/>
</dbReference>
<dbReference type="SUPFAM" id="SSF53335">
    <property type="entry name" value="S-adenosyl-L-methionine-dependent methyltransferases"/>
    <property type="match status" value="1"/>
</dbReference>
<accession>A0A2N5D2I2</accession>
<dbReference type="EMBL" id="PJRS01000046">
    <property type="protein sequence ID" value="PLR20285.1"/>
    <property type="molecule type" value="Genomic_DNA"/>
</dbReference>
<dbReference type="Proteomes" id="UP000234479">
    <property type="component" value="Unassembled WGS sequence"/>
</dbReference>
<dbReference type="InterPro" id="IPR029063">
    <property type="entry name" value="SAM-dependent_MTases_sf"/>
</dbReference>
<reference evidence="2 3" key="1">
    <citation type="submission" date="2017-12" db="EMBL/GenBank/DDBJ databases">
        <title>The genome sequence of Caulobacter sp. 410.</title>
        <authorList>
            <person name="Gao J."/>
            <person name="Mao X."/>
            <person name="Sun J."/>
        </authorList>
    </citation>
    <scope>NUCLEOTIDE SEQUENCE [LARGE SCALE GENOMIC DNA]</scope>
    <source>
        <strain evidence="2 3">410</strain>
    </source>
</reference>
<sequence length="365" mass="40671">MTDTTRDLTGKTPARDEGLGRSGGGPIQALVRLAQDAPVPDFVSRLAIHQLVAGARRSLEQAPPETTAQFAAAMIDGPIATHTADANAQHYELPAAFFEAVLGPRLKYSSGLYPPGAATLADGEIAALRETESHADLRDGQEVLELGCGWGSLSLWMAERFPASTITAVSNSTSQRAFIQARAAERGLGNLTVVTADMNVFDTHRRFDRVVSVEMFEHMSNWRALLAKVRTWLKPDGLLFLHVFTHATTPYRFETEDPDDWIARHFFSGGIMPSHDLPRQFRDLFEVAMDWRWSGAHYAHTAMQWLERFDSASEVVDPLLAEVYGADARIWRRRWRLFFLATAGLFGHRGGSEWGVSHYRLRPVP</sequence>
<feature type="region of interest" description="Disordered" evidence="1">
    <location>
        <begin position="1"/>
        <end position="23"/>
    </location>
</feature>
<dbReference type="PANTHER" id="PTHR43832:SF1">
    <property type="entry name" value="S-ADENOSYL-L-METHIONINE-DEPENDENT METHYLTRANSFERASES SUPERFAMILY PROTEIN"/>
    <property type="match status" value="1"/>
</dbReference>
<evidence type="ECO:0000256" key="1">
    <source>
        <dbReference type="SAM" id="MobiDB-lite"/>
    </source>
</evidence>
<dbReference type="Pfam" id="PF02353">
    <property type="entry name" value="CMAS"/>
    <property type="match status" value="1"/>
</dbReference>
<proteinExistence type="predicted"/>
<keyword evidence="2" id="KW-0808">Transferase</keyword>
<organism evidence="2 3">
    <name type="scientific">Caulobacter zeae</name>
    <dbReference type="NCBI Taxonomy" id="2055137"/>
    <lineage>
        <taxon>Bacteria</taxon>
        <taxon>Pseudomonadati</taxon>
        <taxon>Pseudomonadota</taxon>
        <taxon>Alphaproteobacteria</taxon>
        <taxon>Caulobacterales</taxon>
        <taxon>Caulobacteraceae</taxon>
        <taxon>Caulobacter</taxon>
    </lineage>
</organism>
<feature type="compositionally biased region" description="Basic and acidic residues" evidence="1">
    <location>
        <begin position="1"/>
        <end position="19"/>
    </location>
</feature>
<dbReference type="GO" id="GO:0032259">
    <property type="term" value="P:methylation"/>
    <property type="evidence" value="ECO:0007669"/>
    <property type="project" value="UniProtKB-KW"/>
</dbReference>
<gene>
    <name evidence="2" type="ORF">SGCZBJ_22755</name>
</gene>
<evidence type="ECO:0000313" key="2">
    <source>
        <dbReference type="EMBL" id="PLR20285.1"/>
    </source>
</evidence>
<dbReference type="PANTHER" id="PTHR43832">
    <property type="match status" value="1"/>
</dbReference>
<evidence type="ECO:0000313" key="3">
    <source>
        <dbReference type="Proteomes" id="UP000234479"/>
    </source>
</evidence>
<dbReference type="AlphaFoldDB" id="A0A2N5D2I2"/>
<dbReference type="FunFam" id="3.40.50.150:FF:000554">
    <property type="entry name" value="Cation-transporting ATPase"/>
    <property type="match status" value="1"/>
</dbReference>
<dbReference type="GO" id="GO:0008168">
    <property type="term" value="F:methyltransferase activity"/>
    <property type="evidence" value="ECO:0007669"/>
    <property type="project" value="UniProtKB-KW"/>
</dbReference>
<name>A0A2N5D2I2_9CAUL</name>
<keyword evidence="3" id="KW-1185">Reference proteome</keyword>
<dbReference type="CDD" id="cd02440">
    <property type="entry name" value="AdoMet_MTases"/>
    <property type="match status" value="1"/>
</dbReference>
<protein>
    <submittedName>
        <fullName evidence="2">SAM-dependent methyltransferase</fullName>
    </submittedName>
</protein>
<dbReference type="OrthoDB" id="9782855at2"/>
<keyword evidence="2" id="KW-0489">Methyltransferase</keyword>
<comment type="caution">
    <text evidence="2">The sequence shown here is derived from an EMBL/GenBank/DDBJ whole genome shotgun (WGS) entry which is preliminary data.</text>
</comment>